<feature type="transmembrane region" description="Helical" evidence="1">
    <location>
        <begin position="23"/>
        <end position="42"/>
    </location>
</feature>
<reference evidence="2 3" key="1">
    <citation type="journal article" date="2014" name="PLoS Genet.">
        <title>Phylogenetically driven sequencing of extremely halophilic archaea reveals strategies for static and dynamic osmo-response.</title>
        <authorList>
            <person name="Becker E.A."/>
            <person name="Seitzer P.M."/>
            <person name="Tritt A."/>
            <person name="Larsen D."/>
            <person name="Krusor M."/>
            <person name="Yao A.I."/>
            <person name="Wu D."/>
            <person name="Madern D."/>
            <person name="Eisen J.A."/>
            <person name="Darling A.E."/>
            <person name="Facciotti M.T."/>
        </authorList>
    </citation>
    <scope>NUCLEOTIDE SEQUENCE [LARGE SCALE GENOMIC DNA]</scope>
    <source>
        <strain evidence="2 3">DSM 13077</strain>
    </source>
</reference>
<dbReference type="PATRIC" id="fig|1227491.4.peg.3453"/>
<keyword evidence="1" id="KW-1133">Transmembrane helix</keyword>
<proteinExistence type="predicted"/>
<feature type="transmembrane region" description="Helical" evidence="1">
    <location>
        <begin position="54"/>
        <end position="78"/>
    </location>
</feature>
<protein>
    <submittedName>
        <fullName evidence="2">Uncharacterized protein</fullName>
    </submittedName>
</protein>
<keyword evidence="3" id="KW-1185">Reference proteome</keyword>
<dbReference type="OrthoDB" id="205581at2157"/>
<sequence length="120" mass="13079">MAVDTVPQQIVELDPPDSPPLRITVLLLWFTDMVAATLFFVVPYATELNPITVLFFNIFGLAGVPLAAALYALLIIFIGHLLSDPYDVQFTLAVASLYTLLVINNILLLLLGEPLLALIA</sequence>
<dbReference type="Proteomes" id="UP000011591">
    <property type="component" value="Unassembled WGS sequence"/>
</dbReference>
<organism evidence="2 3">
    <name type="scientific">Natrialba aegyptia DSM 13077</name>
    <dbReference type="NCBI Taxonomy" id="1227491"/>
    <lineage>
        <taxon>Archaea</taxon>
        <taxon>Methanobacteriati</taxon>
        <taxon>Methanobacteriota</taxon>
        <taxon>Stenosarchaea group</taxon>
        <taxon>Halobacteria</taxon>
        <taxon>Halobacteriales</taxon>
        <taxon>Natrialbaceae</taxon>
        <taxon>Natrialba</taxon>
    </lineage>
</organism>
<dbReference type="EMBL" id="AOIP01000038">
    <property type="protein sequence ID" value="ELZ02755.1"/>
    <property type="molecule type" value="Genomic_DNA"/>
</dbReference>
<name>M0AW24_9EURY</name>
<keyword evidence="1" id="KW-0472">Membrane</keyword>
<dbReference type="AlphaFoldDB" id="M0AW24"/>
<gene>
    <name evidence="2" type="ORF">C480_16838</name>
</gene>
<accession>M0AW24</accession>
<keyword evidence="1" id="KW-0812">Transmembrane</keyword>
<comment type="caution">
    <text evidence="2">The sequence shown here is derived from an EMBL/GenBank/DDBJ whole genome shotgun (WGS) entry which is preliminary data.</text>
</comment>
<dbReference type="RefSeq" id="WP_006666770.1">
    <property type="nucleotide sequence ID" value="NZ_AOIP01000038.1"/>
</dbReference>
<feature type="transmembrane region" description="Helical" evidence="1">
    <location>
        <begin position="90"/>
        <end position="111"/>
    </location>
</feature>
<evidence type="ECO:0000256" key="1">
    <source>
        <dbReference type="SAM" id="Phobius"/>
    </source>
</evidence>
<evidence type="ECO:0000313" key="2">
    <source>
        <dbReference type="EMBL" id="ELZ02755.1"/>
    </source>
</evidence>
<evidence type="ECO:0000313" key="3">
    <source>
        <dbReference type="Proteomes" id="UP000011591"/>
    </source>
</evidence>